<feature type="transmembrane region" description="Helical" evidence="1">
    <location>
        <begin position="48"/>
        <end position="67"/>
    </location>
</feature>
<evidence type="ECO:0000313" key="4">
    <source>
        <dbReference type="Proteomes" id="UP001620597"/>
    </source>
</evidence>
<sequence>MNILQPQQEVVNMQCNVGKSDRMFRIVAGLAMILAGVFFHSWWGAVGLVPLVTAAMGWCPLYVVLGIKTCKAPD</sequence>
<keyword evidence="4" id="KW-1185">Reference proteome</keyword>
<dbReference type="RefSeq" id="WP_416206573.1">
    <property type="nucleotide sequence ID" value="NZ_JBBKTX010000017.1"/>
</dbReference>
<gene>
    <name evidence="3" type="ORF">WG929_14110</name>
</gene>
<dbReference type="EMBL" id="JBBKTX010000017">
    <property type="protein sequence ID" value="MFK4753546.1"/>
    <property type="molecule type" value="Genomic_DNA"/>
</dbReference>
<comment type="caution">
    <text evidence="3">The sequence shown here is derived from an EMBL/GenBank/DDBJ whole genome shotgun (WGS) entry which is preliminary data.</text>
</comment>
<protein>
    <submittedName>
        <fullName evidence="3">DUF2892 domain-containing protein</fullName>
    </submittedName>
</protein>
<dbReference type="InterPro" id="IPR021309">
    <property type="entry name" value="YgaP-like_TM"/>
</dbReference>
<dbReference type="Proteomes" id="UP001620597">
    <property type="component" value="Unassembled WGS sequence"/>
</dbReference>
<evidence type="ECO:0000256" key="1">
    <source>
        <dbReference type="SAM" id="Phobius"/>
    </source>
</evidence>
<reference evidence="3 4" key="1">
    <citation type="submission" date="2024-03" db="EMBL/GenBank/DDBJ databases">
        <title>High-quality draft genome sequence of Oceanobacter sp. wDCs-4.</title>
        <authorList>
            <person name="Dong C."/>
        </authorList>
    </citation>
    <scope>NUCLEOTIDE SEQUENCE [LARGE SCALE GENOMIC DNA]</scope>
    <source>
        <strain evidence="4">wDCs-4</strain>
    </source>
</reference>
<name>A0ABW8NL12_9GAMM</name>
<keyword evidence="1" id="KW-0472">Membrane</keyword>
<feature type="domain" description="Inner membrane protein YgaP-like transmembrane" evidence="2">
    <location>
        <begin position="13"/>
        <end position="72"/>
    </location>
</feature>
<evidence type="ECO:0000259" key="2">
    <source>
        <dbReference type="Pfam" id="PF11127"/>
    </source>
</evidence>
<keyword evidence="1" id="KW-0812">Transmembrane</keyword>
<accession>A0ABW8NL12</accession>
<evidence type="ECO:0000313" key="3">
    <source>
        <dbReference type="EMBL" id="MFK4753546.1"/>
    </source>
</evidence>
<feature type="transmembrane region" description="Helical" evidence="1">
    <location>
        <begin position="23"/>
        <end position="42"/>
    </location>
</feature>
<keyword evidence="1" id="KW-1133">Transmembrane helix</keyword>
<dbReference type="Pfam" id="PF11127">
    <property type="entry name" value="YgaP-like_TM"/>
    <property type="match status" value="1"/>
</dbReference>
<organism evidence="3 4">
    <name type="scientific">Oceanobacter antarcticus</name>
    <dbReference type="NCBI Taxonomy" id="3133425"/>
    <lineage>
        <taxon>Bacteria</taxon>
        <taxon>Pseudomonadati</taxon>
        <taxon>Pseudomonadota</taxon>
        <taxon>Gammaproteobacteria</taxon>
        <taxon>Oceanospirillales</taxon>
        <taxon>Oceanospirillaceae</taxon>
        <taxon>Oceanobacter</taxon>
    </lineage>
</organism>
<proteinExistence type="predicted"/>